<dbReference type="PROSITE" id="PS50158">
    <property type="entry name" value="ZF_CCHC"/>
    <property type="match status" value="1"/>
</dbReference>
<comment type="caution">
    <text evidence="4">The sequence shown here is derived from an EMBL/GenBank/DDBJ whole genome shotgun (WGS) entry which is preliminary data.</text>
</comment>
<evidence type="ECO:0000313" key="5">
    <source>
        <dbReference type="Proteomes" id="UP001231189"/>
    </source>
</evidence>
<dbReference type="GO" id="GO:0008270">
    <property type="term" value="F:zinc ion binding"/>
    <property type="evidence" value="ECO:0007669"/>
    <property type="project" value="UniProtKB-KW"/>
</dbReference>
<feature type="compositionally biased region" description="Basic and acidic residues" evidence="2">
    <location>
        <begin position="307"/>
        <end position="316"/>
    </location>
</feature>
<dbReference type="GO" id="GO:0003676">
    <property type="term" value="F:nucleic acid binding"/>
    <property type="evidence" value="ECO:0007669"/>
    <property type="project" value="InterPro"/>
</dbReference>
<evidence type="ECO:0000313" key="4">
    <source>
        <dbReference type="EMBL" id="KAK1626747.1"/>
    </source>
</evidence>
<dbReference type="PANTHER" id="PTHR11439">
    <property type="entry name" value="GAG-POL-RELATED RETROTRANSPOSON"/>
    <property type="match status" value="1"/>
</dbReference>
<evidence type="ECO:0000256" key="1">
    <source>
        <dbReference type="PROSITE-ProRule" id="PRU00047"/>
    </source>
</evidence>
<sequence length="965" mass="110674">VKGYLNNSFSMKDLGEASYILGIKIYRDRSRRLIGLSQSTYLDKILKKFRMDESKKGFLPMLPGKVLSKTQGPATAEERERMSQIPYASAVGSIMYAMLCTRPDIAHAVSLTSRYQSDPGIEHWTAVKNILKYLKRTKDMFLCYGGDQELVVTSYTDASWNTDPDDSKSQSGYVFILNGAAVSWASSKQCTVAKSSIIGVHSGFRGFIRAVWMKRFIVELGVVPSALDPLVIYCDNMGAIANAQEPRSHKRLKHIKLRYHSIREYIEDGEDKTLLDTTCSGSFTRNKEEFKWDLLNRIQENAEDWENDKGYADKPPFKPLPPKEGNEEKEKKKKKGTKKKKKKKKKKKENKEKEATAHPRVYEVTIGNHKYVAPNDYYDNESEYDDLPIPFTHVSDHDLEEHTTFDVGNLFGTDYESNDDSIIHVPSNDDIESSKLGDVVLEDPIFETSTSSENDNITYSGLDNRYRDGYDTCYNYPYETCHSYDWVAKNNSLNMQLVYHVQILDNNLAPITINEKNSSYAKINDTPMHMNHDKNVFSDGASNELWRIILEGYKPYNPDKLTRREEVDNQLNSIALHMIQTSVGTKDLVLVWKFTTAKEAWEGLAISFMGSESMKRNKYSALRNQAEGFMRLPDEDHQEMYRRLITIADAFRKVGAQHIDDFCIKDKYIDCMMPFEPIGVKSLIGREIYPSLTSQQVVHELQGLKVAEQNSLDSRNRAIGMTRDLEYHYNGHMAFHEKTFWVDPSKAKEDNIKRNNSSGFKNLGPRARSCYNCGDKRHFIAECPYEHRETHGGRLIPKDKSKDSKAPNKKFYNKSKKNKRPSRIVLMTKEEYSSDDNDSSSDEEETSKEVAAIATTNIPSSSLFESPNENPHIKNAHCFMASTTRKVLILNVQFCQLMSDRFEMSMMGEMRLFLGFEIKKLREGTFINQAKYLQDMLKRFKMTEMKGVDTPMITKCHLALDPNGK</sequence>
<evidence type="ECO:0000259" key="3">
    <source>
        <dbReference type="PROSITE" id="PS50158"/>
    </source>
</evidence>
<feature type="region of interest" description="Disordered" evidence="2">
    <location>
        <begin position="305"/>
        <end position="360"/>
    </location>
</feature>
<gene>
    <name evidence="4" type="ORF">QYE76_001062</name>
</gene>
<protein>
    <recommendedName>
        <fullName evidence="3">CCHC-type domain-containing protein</fullName>
    </recommendedName>
</protein>
<dbReference type="InterPro" id="IPR001878">
    <property type="entry name" value="Znf_CCHC"/>
</dbReference>
<feature type="domain" description="CCHC-type" evidence="3">
    <location>
        <begin position="770"/>
        <end position="784"/>
    </location>
</feature>
<feature type="compositionally biased region" description="Basic residues" evidence="2">
    <location>
        <begin position="331"/>
        <end position="348"/>
    </location>
</feature>
<name>A0AAD8VWY7_LOLMU</name>
<keyword evidence="1" id="KW-0862">Zinc</keyword>
<proteinExistence type="predicted"/>
<dbReference type="PANTHER" id="PTHR11439:SF467">
    <property type="entry name" value="INTEGRASE CATALYTIC DOMAIN-CONTAINING PROTEIN"/>
    <property type="match status" value="1"/>
</dbReference>
<organism evidence="4 5">
    <name type="scientific">Lolium multiflorum</name>
    <name type="common">Italian ryegrass</name>
    <name type="synonym">Lolium perenne subsp. multiflorum</name>
    <dbReference type="NCBI Taxonomy" id="4521"/>
    <lineage>
        <taxon>Eukaryota</taxon>
        <taxon>Viridiplantae</taxon>
        <taxon>Streptophyta</taxon>
        <taxon>Embryophyta</taxon>
        <taxon>Tracheophyta</taxon>
        <taxon>Spermatophyta</taxon>
        <taxon>Magnoliopsida</taxon>
        <taxon>Liliopsida</taxon>
        <taxon>Poales</taxon>
        <taxon>Poaceae</taxon>
        <taxon>BOP clade</taxon>
        <taxon>Pooideae</taxon>
        <taxon>Poodae</taxon>
        <taxon>Poeae</taxon>
        <taxon>Poeae Chloroplast Group 2 (Poeae type)</taxon>
        <taxon>Loliodinae</taxon>
        <taxon>Loliinae</taxon>
        <taxon>Lolium</taxon>
    </lineage>
</organism>
<dbReference type="EMBL" id="JAUUTY010000005">
    <property type="protein sequence ID" value="KAK1626747.1"/>
    <property type="molecule type" value="Genomic_DNA"/>
</dbReference>
<feature type="non-terminal residue" evidence="4">
    <location>
        <position position="1"/>
    </location>
</feature>
<feature type="compositionally biased region" description="Basic and acidic residues" evidence="2">
    <location>
        <begin position="790"/>
        <end position="806"/>
    </location>
</feature>
<feature type="compositionally biased region" description="Acidic residues" evidence="2">
    <location>
        <begin position="833"/>
        <end position="846"/>
    </location>
</feature>
<dbReference type="Proteomes" id="UP001231189">
    <property type="component" value="Unassembled WGS sequence"/>
</dbReference>
<evidence type="ECO:0000256" key="2">
    <source>
        <dbReference type="SAM" id="MobiDB-lite"/>
    </source>
</evidence>
<keyword evidence="1" id="KW-0479">Metal-binding</keyword>
<accession>A0AAD8VWY7</accession>
<reference evidence="4" key="1">
    <citation type="submission" date="2023-07" db="EMBL/GenBank/DDBJ databases">
        <title>A chromosome-level genome assembly of Lolium multiflorum.</title>
        <authorList>
            <person name="Chen Y."/>
            <person name="Copetti D."/>
            <person name="Kolliker R."/>
            <person name="Studer B."/>
        </authorList>
    </citation>
    <scope>NUCLEOTIDE SEQUENCE</scope>
    <source>
        <strain evidence="4">02402/16</strain>
        <tissue evidence="4">Leaf</tissue>
    </source>
</reference>
<dbReference type="CDD" id="cd09272">
    <property type="entry name" value="RNase_HI_RT_Ty1"/>
    <property type="match status" value="1"/>
</dbReference>
<keyword evidence="5" id="KW-1185">Reference proteome</keyword>
<feature type="compositionally biased region" description="Basic residues" evidence="2">
    <location>
        <begin position="807"/>
        <end position="822"/>
    </location>
</feature>
<dbReference type="AlphaFoldDB" id="A0AAD8VWY7"/>
<feature type="region of interest" description="Disordered" evidence="2">
    <location>
        <begin position="790"/>
        <end position="849"/>
    </location>
</feature>
<feature type="compositionally biased region" description="Basic and acidic residues" evidence="2">
    <location>
        <begin position="349"/>
        <end position="360"/>
    </location>
</feature>
<keyword evidence="1" id="KW-0863">Zinc-finger</keyword>